<proteinExistence type="predicted"/>
<sequence>MGLGPSDSQGNMNWFTIGPVMSRKGGRILHESGLTMGFLFLEKGMVGLPGWCCLEGCSCNGRLFSWPCLYLWWAVLESGETMLKTRGLMAVMIVPFLALGACVTPGQESRPDVYDQSQVNTVQRGRAVQIISVSAARVNVDNSRNRDTAKIVGGILGAALGSGLAVGAGHAGWGGGLAAGAGGALGGSLVGGQAVGGHTLVDGVTIAYQDRAGGDVLLSTQVGRTCEYRPGTALLVSTGENGTRVQPNAACPKR</sequence>
<evidence type="ECO:0008006" key="3">
    <source>
        <dbReference type="Google" id="ProtNLM"/>
    </source>
</evidence>
<dbReference type="EMBL" id="LMYI01000003">
    <property type="protein sequence ID" value="POS64308.1"/>
    <property type="molecule type" value="Genomic_DNA"/>
</dbReference>
<reference evidence="1 2" key="1">
    <citation type="submission" date="2018-02" db="EMBL/GenBank/DDBJ databases">
        <title>Draft genome sequences of four Parasaccharibacter apium strains isolated from honey bees.</title>
        <authorList>
            <person name="Corby-Harris V.L."/>
            <person name="Anderson K.E."/>
        </authorList>
    </citation>
    <scope>NUCLEOTIDE SEQUENCE [LARGE SCALE GENOMIC DNA]</scope>
    <source>
        <strain evidence="1 2">B8</strain>
    </source>
</reference>
<accession>A0ABX4ZPZ3</accession>
<comment type="caution">
    <text evidence="1">The sequence shown here is derived from an EMBL/GenBank/DDBJ whole genome shotgun (WGS) entry which is preliminary data.</text>
</comment>
<organism evidence="1 2">
    <name type="scientific">Parasaccharibacter apium</name>
    <dbReference type="NCBI Taxonomy" id="1510841"/>
    <lineage>
        <taxon>Bacteria</taxon>
        <taxon>Pseudomonadati</taxon>
        <taxon>Pseudomonadota</taxon>
        <taxon>Alphaproteobacteria</taxon>
        <taxon>Acetobacterales</taxon>
        <taxon>Acetobacteraceae</taxon>
        <taxon>Parasaccharibacter</taxon>
    </lineage>
</organism>
<protein>
    <recommendedName>
        <fullName evidence="3">Glycine zipper 2TM domain-containing protein</fullName>
    </recommendedName>
</protein>
<gene>
    <name evidence="1" type="ORF">ASQ42_02210</name>
</gene>
<evidence type="ECO:0000313" key="1">
    <source>
        <dbReference type="EMBL" id="POS64308.1"/>
    </source>
</evidence>
<dbReference type="Proteomes" id="UP000237218">
    <property type="component" value="Unassembled WGS sequence"/>
</dbReference>
<keyword evidence="2" id="KW-1185">Reference proteome</keyword>
<name>A0ABX4ZPZ3_9PROT</name>
<evidence type="ECO:0000313" key="2">
    <source>
        <dbReference type="Proteomes" id="UP000237218"/>
    </source>
</evidence>